<dbReference type="Proteomes" id="UP000252189">
    <property type="component" value="Unassembled WGS sequence"/>
</dbReference>
<dbReference type="PANTHER" id="PTHR22617:SF23">
    <property type="entry name" value="CHEMOTAXIS PROTEIN CHEW"/>
    <property type="match status" value="1"/>
</dbReference>
<dbReference type="Gene3D" id="2.30.30.40">
    <property type="entry name" value="SH3 Domains"/>
    <property type="match status" value="1"/>
</dbReference>
<dbReference type="InterPro" id="IPR039315">
    <property type="entry name" value="CheW"/>
</dbReference>
<sequence length="145" mass="15860">MSETAARSRTVQLLEFELGDGTYAVDIAHVAEIVDVNELTVVPNSPPHVEGVMDLRGKTTTIVDPTVVFGIDGEGARKRIVVFDRERTADGKSVGWIVDEVEQVVEVARDDVESSPVDDGDDAVRGVIKREDDFVIWVRPTVLDA</sequence>
<dbReference type="GO" id="GO:0006935">
    <property type="term" value="P:chemotaxis"/>
    <property type="evidence" value="ECO:0007669"/>
    <property type="project" value="InterPro"/>
</dbReference>
<comment type="caution">
    <text evidence="2">The sequence shown here is derived from an EMBL/GenBank/DDBJ whole genome shotgun (WGS) entry which is preliminary data.</text>
</comment>
<dbReference type="InterPro" id="IPR002545">
    <property type="entry name" value="CheW-lke_dom"/>
</dbReference>
<dbReference type="PANTHER" id="PTHR22617">
    <property type="entry name" value="CHEMOTAXIS SENSOR HISTIDINE KINASE-RELATED"/>
    <property type="match status" value="1"/>
</dbReference>
<accession>A0A368NGP3</accession>
<proteinExistence type="predicted"/>
<evidence type="ECO:0000259" key="1">
    <source>
        <dbReference type="PROSITE" id="PS50851"/>
    </source>
</evidence>
<dbReference type="PROSITE" id="PS50851">
    <property type="entry name" value="CHEW"/>
    <property type="match status" value="1"/>
</dbReference>
<name>A0A368NGP3_9EURY</name>
<dbReference type="SMART" id="SM00260">
    <property type="entry name" value="CheW"/>
    <property type="match status" value="1"/>
</dbReference>
<keyword evidence="3" id="KW-1185">Reference proteome</keyword>
<protein>
    <submittedName>
        <fullName evidence="2">Chemotaxis protein CheW</fullName>
    </submittedName>
</protein>
<feature type="domain" description="CheW-like" evidence="1">
    <location>
        <begin position="10"/>
        <end position="145"/>
    </location>
</feature>
<evidence type="ECO:0000313" key="3">
    <source>
        <dbReference type="Proteomes" id="UP000252189"/>
    </source>
</evidence>
<organism evidence="2 3">
    <name type="scientific">Haloplanus salinus</name>
    <dbReference type="NCBI Taxonomy" id="1126245"/>
    <lineage>
        <taxon>Archaea</taxon>
        <taxon>Methanobacteriati</taxon>
        <taxon>Methanobacteriota</taxon>
        <taxon>Stenosarchaea group</taxon>
        <taxon>Halobacteria</taxon>
        <taxon>Halobacteriales</taxon>
        <taxon>Haloferacaceae</taxon>
        <taxon>Haloplanus</taxon>
    </lineage>
</organism>
<dbReference type="Pfam" id="PF01584">
    <property type="entry name" value="CheW"/>
    <property type="match status" value="1"/>
</dbReference>
<evidence type="ECO:0000313" key="2">
    <source>
        <dbReference type="EMBL" id="RCU48561.1"/>
    </source>
</evidence>
<dbReference type="InterPro" id="IPR036061">
    <property type="entry name" value="CheW-like_dom_sf"/>
</dbReference>
<dbReference type="SUPFAM" id="SSF50341">
    <property type="entry name" value="CheW-like"/>
    <property type="match status" value="1"/>
</dbReference>
<dbReference type="GO" id="GO:0005829">
    <property type="term" value="C:cytosol"/>
    <property type="evidence" value="ECO:0007669"/>
    <property type="project" value="TreeGrafter"/>
</dbReference>
<reference evidence="2 3" key="1">
    <citation type="submission" date="2018-07" db="EMBL/GenBank/DDBJ databases">
        <title>Genome sequences of Haloplanus salinus JCM 18368T.</title>
        <authorList>
            <person name="Kim Y.B."/>
            <person name="Roh S.W."/>
        </authorList>
    </citation>
    <scope>NUCLEOTIDE SEQUENCE [LARGE SCALE GENOMIC DNA]</scope>
    <source>
        <strain evidence="2 3">JCM 18368</strain>
    </source>
</reference>
<dbReference type="EMBL" id="QPHM01000001">
    <property type="protein sequence ID" value="RCU48561.1"/>
    <property type="molecule type" value="Genomic_DNA"/>
</dbReference>
<dbReference type="OrthoDB" id="115049at2157"/>
<dbReference type="AlphaFoldDB" id="A0A368NGP3"/>
<dbReference type="RefSeq" id="WP_114450193.1">
    <property type="nucleotide sequence ID" value="NZ_QPHM01000001.1"/>
</dbReference>
<gene>
    <name evidence="2" type="ORF">DU504_01080</name>
</gene>
<dbReference type="GO" id="GO:0007165">
    <property type="term" value="P:signal transduction"/>
    <property type="evidence" value="ECO:0007669"/>
    <property type="project" value="InterPro"/>
</dbReference>
<dbReference type="Gene3D" id="2.40.50.180">
    <property type="entry name" value="CheA-289, Domain 4"/>
    <property type="match status" value="1"/>
</dbReference>